<feature type="domain" description="ABC transporter" evidence="3">
    <location>
        <begin position="1"/>
        <end position="193"/>
    </location>
</feature>
<dbReference type="InterPro" id="IPR027417">
    <property type="entry name" value="P-loop_NTPase"/>
</dbReference>
<dbReference type="InterPro" id="IPR014710">
    <property type="entry name" value="RmlC-like_jellyroll"/>
</dbReference>
<evidence type="ECO:0000259" key="3">
    <source>
        <dbReference type="PROSITE" id="PS50893"/>
    </source>
</evidence>
<evidence type="ECO:0000313" key="4">
    <source>
        <dbReference type="EMBL" id="CAH1224142.1"/>
    </source>
</evidence>
<dbReference type="GO" id="GO:0005524">
    <property type="term" value="F:ATP binding"/>
    <property type="evidence" value="ECO:0007669"/>
    <property type="project" value="UniProtKB-KW"/>
</dbReference>
<accession>A0ABN8H1W0</accession>
<dbReference type="SUPFAM" id="SSF52540">
    <property type="entry name" value="P-loop containing nucleoside triphosphate hydrolases"/>
    <property type="match status" value="1"/>
</dbReference>
<dbReference type="SMART" id="SM00100">
    <property type="entry name" value="cNMP"/>
    <property type="match status" value="1"/>
</dbReference>
<dbReference type="PROSITE" id="PS50042">
    <property type="entry name" value="CNMP_BINDING_3"/>
    <property type="match status" value="1"/>
</dbReference>
<dbReference type="SUPFAM" id="SSF51206">
    <property type="entry name" value="cAMP-binding domain-like"/>
    <property type="match status" value="1"/>
</dbReference>
<evidence type="ECO:0000259" key="2">
    <source>
        <dbReference type="PROSITE" id="PS50042"/>
    </source>
</evidence>
<proteinExistence type="predicted"/>
<evidence type="ECO:0000313" key="5">
    <source>
        <dbReference type="Proteomes" id="UP000838821"/>
    </source>
</evidence>
<gene>
    <name evidence="4" type="primary">btuD_15</name>
    <name evidence="4" type="ORF">PAECIP111891_05640</name>
</gene>
<dbReference type="Gene3D" id="3.40.50.300">
    <property type="entry name" value="P-loop containing nucleotide triphosphate hydrolases"/>
    <property type="match status" value="1"/>
</dbReference>
<protein>
    <submittedName>
        <fullName evidence="4">Vitamin B12 import ATP-binding protein BtuD</fullName>
    </submittedName>
</protein>
<reference evidence="4" key="1">
    <citation type="submission" date="2022-01" db="EMBL/GenBank/DDBJ databases">
        <authorList>
            <person name="Criscuolo A."/>
        </authorList>
    </citation>
    <scope>NUCLEOTIDE SEQUENCE</scope>
    <source>
        <strain evidence="4">CIP111891</strain>
    </source>
</reference>
<dbReference type="Pfam" id="PF00005">
    <property type="entry name" value="ABC_tran"/>
    <property type="match status" value="1"/>
</dbReference>
<dbReference type="InterPro" id="IPR039421">
    <property type="entry name" value="Type_1_exporter"/>
</dbReference>
<dbReference type="InterPro" id="IPR003439">
    <property type="entry name" value="ABC_transporter-like_ATP-bd"/>
</dbReference>
<dbReference type="Pfam" id="PF00027">
    <property type="entry name" value="cNMP_binding"/>
    <property type="match status" value="1"/>
</dbReference>
<organism evidence="4 5">
    <name type="scientific">Paenibacillus allorhizoplanae</name>
    <dbReference type="NCBI Taxonomy" id="2905648"/>
    <lineage>
        <taxon>Bacteria</taxon>
        <taxon>Bacillati</taxon>
        <taxon>Bacillota</taxon>
        <taxon>Bacilli</taxon>
        <taxon>Bacillales</taxon>
        <taxon>Paenibacillaceae</taxon>
        <taxon>Paenibacillus</taxon>
    </lineage>
</organism>
<dbReference type="PROSITE" id="PS50893">
    <property type="entry name" value="ABC_TRANSPORTER_2"/>
    <property type="match status" value="1"/>
</dbReference>
<dbReference type="PANTHER" id="PTHR43394:SF1">
    <property type="entry name" value="ATP-BINDING CASSETTE SUB-FAMILY B MEMBER 10, MITOCHONDRIAL"/>
    <property type="match status" value="1"/>
</dbReference>
<feature type="domain" description="Cyclic nucleotide-binding" evidence="2">
    <location>
        <begin position="217"/>
        <end position="337"/>
    </location>
</feature>
<dbReference type="CDD" id="cd00038">
    <property type="entry name" value="CAP_ED"/>
    <property type="match status" value="1"/>
</dbReference>
<name>A0ABN8H1W0_9BACL</name>
<dbReference type="InterPro" id="IPR018490">
    <property type="entry name" value="cNMP-bd_dom_sf"/>
</dbReference>
<keyword evidence="1" id="KW-0010">Activator</keyword>
<keyword evidence="5" id="KW-1185">Reference proteome</keyword>
<dbReference type="PANTHER" id="PTHR43394">
    <property type="entry name" value="ATP-DEPENDENT PERMEASE MDL1, MITOCHONDRIAL"/>
    <property type="match status" value="1"/>
</dbReference>
<keyword evidence="4" id="KW-0547">Nucleotide-binding</keyword>
<dbReference type="Proteomes" id="UP000838821">
    <property type="component" value="Unassembled WGS sequence"/>
</dbReference>
<sequence length="338" mass="38576">MLQLLMRFYDPQKGSIQVDDLDLRKIQLSSLLMQAGVIFQEPYLFNTTIRENLLIGHPDATEEELHEATLAVGVHEAIMQMSNGYDTWIENEGANLSVSQRHRISIARALLRSNELTFMDEVAASLDPESEIALNETLYRANHGRTVVAVSHRLKTVSHADLIYFIHEGKVIEFGTHQELLERQGAYHRLWQKQQGFQLSQTGEVVIEVERLRQMPFFAYMNEDLLHEIKDLLMTEKITSGQDVFRQGEAGYKLYIIARGKVEVSKRNAQGENIRVAVLQDGDHFGEIALLKDALRNANITALTECTLLSLTRNQLLPLLDRYEDMKAKLNQSLSERS</sequence>
<dbReference type="InterPro" id="IPR000595">
    <property type="entry name" value="cNMP-bd_dom"/>
</dbReference>
<dbReference type="EMBL" id="CAKMMW010000023">
    <property type="protein sequence ID" value="CAH1224142.1"/>
    <property type="molecule type" value="Genomic_DNA"/>
</dbReference>
<comment type="caution">
    <text evidence="4">The sequence shown here is derived from an EMBL/GenBank/DDBJ whole genome shotgun (WGS) entry which is preliminary data.</text>
</comment>
<keyword evidence="4" id="KW-0067">ATP-binding</keyword>
<evidence type="ECO:0000256" key="1">
    <source>
        <dbReference type="ARBA" id="ARBA00023159"/>
    </source>
</evidence>
<dbReference type="Gene3D" id="2.60.120.10">
    <property type="entry name" value="Jelly Rolls"/>
    <property type="match status" value="1"/>
</dbReference>